<keyword evidence="8" id="KW-1185">Reference proteome</keyword>
<evidence type="ECO:0000256" key="1">
    <source>
        <dbReference type="ARBA" id="ARBA00022801"/>
    </source>
</evidence>
<dbReference type="PANTHER" id="PTHR14226:SF76">
    <property type="entry name" value="NTE FAMILY PROTEIN RSSA"/>
    <property type="match status" value="1"/>
</dbReference>
<dbReference type="EMBL" id="BPQO01000009">
    <property type="protein sequence ID" value="GJD88930.1"/>
    <property type="molecule type" value="Genomic_DNA"/>
</dbReference>
<dbReference type="GO" id="GO:0016787">
    <property type="term" value="F:hydrolase activity"/>
    <property type="evidence" value="ECO:0007669"/>
    <property type="project" value="UniProtKB-UniRule"/>
</dbReference>
<comment type="caution">
    <text evidence="7">The sequence shown here is derived from an EMBL/GenBank/DDBJ whole genome shotgun (WGS) entry which is preliminary data.</text>
</comment>
<protein>
    <submittedName>
        <fullName evidence="7">NTE family protein</fullName>
    </submittedName>
</protein>
<feature type="active site" description="Proton acceptor" evidence="4">
    <location>
        <position position="181"/>
    </location>
</feature>
<gene>
    <name evidence="7" type="ORF">BHAOGJBA_2454</name>
</gene>
<evidence type="ECO:0000256" key="4">
    <source>
        <dbReference type="PROSITE-ProRule" id="PRU01161"/>
    </source>
</evidence>
<keyword evidence="2 4" id="KW-0442">Lipid degradation</keyword>
<proteinExistence type="predicted"/>
<dbReference type="AlphaFoldDB" id="A0AAV4ZLM0"/>
<evidence type="ECO:0000259" key="6">
    <source>
        <dbReference type="PROSITE" id="PS51635"/>
    </source>
</evidence>
<organism evidence="7 8">
    <name type="scientific">Methylobacterium hispanicum</name>
    <dbReference type="NCBI Taxonomy" id="270350"/>
    <lineage>
        <taxon>Bacteria</taxon>
        <taxon>Pseudomonadati</taxon>
        <taxon>Pseudomonadota</taxon>
        <taxon>Alphaproteobacteria</taxon>
        <taxon>Hyphomicrobiales</taxon>
        <taxon>Methylobacteriaceae</taxon>
        <taxon>Methylobacterium</taxon>
    </lineage>
</organism>
<dbReference type="GO" id="GO:0016042">
    <property type="term" value="P:lipid catabolic process"/>
    <property type="evidence" value="ECO:0007669"/>
    <property type="project" value="UniProtKB-UniRule"/>
</dbReference>
<feature type="region of interest" description="Disordered" evidence="5">
    <location>
        <begin position="1"/>
        <end position="30"/>
    </location>
</feature>
<reference evidence="7" key="2">
    <citation type="submission" date="2021-08" db="EMBL/GenBank/DDBJ databases">
        <authorList>
            <person name="Tani A."/>
            <person name="Ola A."/>
            <person name="Ogura Y."/>
            <person name="Katsura K."/>
            <person name="Hayashi T."/>
        </authorList>
    </citation>
    <scope>NUCLEOTIDE SEQUENCE</scope>
    <source>
        <strain evidence="7">DSM 16372</strain>
    </source>
</reference>
<sequence>MSLRPGLRAAPDPDFGPDAVEPRRPAETGPRLGLALGGGSARGWAHIGVIRALEAAGIHPGVVAGCSIGAVVGACYAAGKLDALEDFARSLTKRRVVGLLDLRLSGASLIGGDRLRRRLVADLETRRIEDLPVRFAAVATELGAGHEVWLSRGPLIEAVQASYALPGIFPPVPLDGRLLMDGTLVNPVPVALARAMGADLVVCVNLGCESGARGHVIEPEATDPVERAVAGAVEARRRWSLFGVVRGRRRRPRDPVPAAPGIARVMFDAFNITQDRISRARLERDPPDLSIGPELSGMGLFEFHRAAEGIALGEAAARAALPRLRALMAGASARA</sequence>
<evidence type="ECO:0000313" key="8">
    <source>
        <dbReference type="Proteomes" id="UP001055247"/>
    </source>
</evidence>
<comment type="caution">
    <text evidence="4">Lacks conserved residue(s) required for the propagation of feature annotation.</text>
</comment>
<feature type="active site" description="Nucleophile" evidence="4">
    <location>
        <position position="67"/>
    </location>
</feature>
<dbReference type="PROSITE" id="PS51635">
    <property type="entry name" value="PNPLA"/>
    <property type="match status" value="1"/>
</dbReference>
<evidence type="ECO:0000313" key="7">
    <source>
        <dbReference type="EMBL" id="GJD88930.1"/>
    </source>
</evidence>
<reference evidence="7" key="1">
    <citation type="journal article" date="2016" name="Front. Microbiol.">
        <title>Genome Sequence of the Piezophilic, Mesophilic Sulfate-Reducing Bacterium Desulfovibrio indicus J2T.</title>
        <authorList>
            <person name="Cao J."/>
            <person name="Maignien L."/>
            <person name="Shao Z."/>
            <person name="Alain K."/>
            <person name="Jebbar M."/>
        </authorList>
    </citation>
    <scope>NUCLEOTIDE SEQUENCE</scope>
    <source>
        <strain evidence="7">DSM 16372</strain>
    </source>
</reference>
<dbReference type="InterPro" id="IPR002641">
    <property type="entry name" value="PNPLA_dom"/>
</dbReference>
<keyword evidence="1 4" id="KW-0378">Hydrolase</keyword>
<dbReference type="Proteomes" id="UP001055247">
    <property type="component" value="Unassembled WGS sequence"/>
</dbReference>
<feature type="domain" description="PNPLA" evidence="6">
    <location>
        <begin position="34"/>
        <end position="194"/>
    </location>
</feature>
<evidence type="ECO:0000256" key="3">
    <source>
        <dbReference type="ARBA" id="ARBA00023098"/>
    </source>
</evidence>
<feature type="short sequence motif" description="GXSXG" evidence="4">
    <location>
        <begin position="65"/>
        <end position="69"/>
    </location>
</feature>
<dbReference type="InterPro" id="IPR050301">
    <property type="entry name" value="NTE"/>
</dbReference>
<accession>A0AAV4ZLM0</accession>
<dbReference type="InterPro" id="IPR016035">
    <property type="entry name" value="Acyl_Trfase/lysoPLipase"/>
</dbReference>
<dbReference type="Gene3D" id="3.40.1090.10">
    <property type="entry name" value="Cytosolic phospholipase A2 catalytic domain"/>
    <property type="match status" value="2"/>
</dbReference>
<evidence type="ECO:0000256" key="5">
    <source>
        <dbReference type="SAM" id="MobiDB-lite"/>
    </source>
</evidence>
<dbReference type="SUPFAM" id="SSF52151">
    <property type="entry name" value="FabD/lysophospholipase-like"/>
    <property type="match status" value="1"/>
</dbReference>
<dbReference type="Pfam" id="PF01734">
    <property type="entry name" value="Patatin"/>
    <property type="match status" value="1"/>
</dbReference>
<dbReference type="PANTHER" id="PTHR14226">
    <property type="entry name" value="NEUROPATHY TARGET ESTERASE/SWISS CHEESE D.MELANOGASTER"/>
    <property type="match status" value="1"/>
</dbReference>
<name>A0AAV4ZLM0_9HYPH</name>
<evidence type="ECO:0000256" key="2">
    <source>
        <dbReference type="ARBA" id="ARBA00022963"/>
    </source>
</evidence>
<keyword evidence="3 4" id="KW-0443">Lipid metabolism</keyword>